<dbReference type="AlphaFoldDB" id="A0A1T4YTL1"/>
<dbReference type="STRING" id="1736691.SAMN06295964_0638"/>
<dbReference type="SUPFAM" id="SSF52833">
    <property type="entry name" value="Thioredoxin-like"/>
    <property type="match status" value="1"/>
</dbReference>
<protein>
    <submittedName>
        <fullName evidence="1">(2Fe-2S) ferredoxin</fullName>
    </submittedName>
</protein>
<evidence type="ECO:0000313" key="2">
    <source>
        <dbReference type="Proteomes" id="UP000191040"/>
    </source>
</evidence>
<reference evidence="2" key="1">
    <citation type="submission" date="2017-02" db="EMBL/GenBank/DDBJ databases">
        <authorList>
            <person name="Varghese N."/>
            <person name="Submissions S."/>
        </authorList>
    </citation>
    <scope>NUCLEOTIDE SEQUENCE [LARGE SCALE GENOMIC DNA]</scope>
    <source>
        <strain evidence="2">9H-4</strain>
    </source>
</reference>
<dbReference type="InterPro" id="IPR036249">
    <property type="entry name" value="Thioredoxin-like_sf"/>
</dbReference>
<name>A0A1T4YTL1_9ACTN</name>
<keyword evidence="2" id="KW-1185">Reference proteome</keyword>
<evidence type="ECO:0000313" key="1">
    <source>
        <dbReference type="EMBL" id="SKB04601.1"/>
    </source>
</evidence>
<accession>A0A1T4YTL1</accession>
<organism evidence="1 2">
    <name type="scientific">Aeromicrobium choanae</name>
    <dbReference type="NCBI Taxonomy" id="1736691"/>
    <lineage>
        <taxon>Bacteria</taxon>
        <taxon>Bacillati</taxon>
        <taxon>Actinomycetota</taxon>
        <taxon>Actinomycetes</taxon>
        <taxon>Propionibacteriales</taxon>
        <taxon>Nocardioidaceae</taxon>
        <taxon>Aeromicrobium</taxon>
    </lineage>
</organism>
<dbReference type="EMBL" id="LT796768">
    <property type="protein sequence ID" value="SKB04601.1"/>
    <property type="molecule type" value="Genomic_DNA"/>
</dbReference>
<dbReference type="Proteomes" id="UP000191040">
    <property type="component" value="Chromosome I"/>
</dbReference>
<sequence length="218" mass="23155">MNDANAMPTEALMLVAMGVDAHGHAAQLDELGAAIGATVAYLQQGAPALVDELDRLADGGVSRIRLVRAPVGATTPARSWLRRVAAHWVRERPGTEVLVAGRAVTGREAPLQSPAWESVPAHRHHVLVCRGPRCTARGAAQTASALADTLAERGLGDDEVLVTQTGCLFPCNHAPVVVVHPDDTWYGQVDHERARQLVDDHLLAGTVLPGVLPREVAR</sequence>
<proteinExistence type="predicted"/>
<dbReference type="RefSeq" id="WP_231948957.1">
    <property type="nucleotide sequence ID" value="NZ_LT796768.1"/>
</dbReference>
<gene>
    <name evidence="1" type="ORF">SAMN06295964_0638</name>
</gene>
<dbReference type="Pfam" id="PF01257">
    <property type="entry name" value="2Fe-2S_thioredx"/>
    <property type="match status" value="1"/>
</dbReference>
<dbReference type="Gene3D" id="3.40.30.10">
    <property type="entry name" value="Glutaredoxin"/>
    <property type="match status" value="1"/>
</dbReference>
<dbReference type="CDD" id="cd02980">
    <property type="entry name" value="TRX_Fd_family"/>
    <property type="match status" value="1"/>
</dbReference>